<name>A0A1A8A6Q0_NOTFU</name>
<sequence>QAETPSVQINPLGWTEVPLSSGLWKGRVNQKEKKSETSGWSLQGLNKVLRLLNRVHLRELVSFILCLLGYKPLSSWSTLEEDHLTGIFLFTR</sequence>
<reference evidence="1" key="2">
    <citation type="submission" date="2016-06" db="EMBL/GenBank/DDBJ databases">
        <title>The genome of a short-lived fish provides insights into sex chromosome evolution and the genetic control of aging.</title>
        <authorList>
            <person name="Reichwald K."/>
            <person name="Felder M."/>
            <person name="Petzold A."/>
            <person name="Koch P."/>
            <person name="Groth M."/>
            <person name="Platzer M."/>
        </authorList>
    </citation>
    <scope>NUCLEOTIDE SEQUENCE</scope>
    <source>
        <tissue evidence="1">Brain</tissue>
    </source>
</reference>
<feature type="non-terminal residue" evidence="1">
    <location>
        <position position="1"/>
    </location>
</feature>
<organism evidence="1">
    <name type="scientific">Nothobranchius furzeri</name>
    <name type="common">Turquoise killifish</name>
    <dbReference type="NCBI Taxonomy" id="105023"/>
    <lineage>
        <taxon>Eukaryota</taxon>
        <taxon>Metazoa</taxon>
        <taxon>Chordata</taxon>
        <taxon>Craniata</taxon>
        <taxon>Vertebrata</taxon>
        <taxon>Euteleostomi</taxon>
        <taxon>Actinopterygii</taxon>
        <taxon>Neopterygii</taxon>
        <taxon>Teleostei</taxon>
        <taxon>Neoteleostei</taxon>
        <taxon>Acanthomorphata</taxon>
        <taxon>Ovalentaria</taxon>
        <taxon>Atherinomorphae</taxon>
        <taxon>Cyprinodontiformes</taxon>
        <taxon>Nothobranchiidae</taxon>
        <taxon>Nothobranchius</taxon>
    </lineage>
</organism>
<gene>
    <name evidence="1" type="primary">Nfu_g_1_001730</name>
</gene>
<reference evidence="1" key="1">
    <citation type="submission" date="2016-05" db="EMBL/GenBank/DDBJ databases">
        <authorList>
            <person name="Lavstsen T."/>
            <person name="Jespersen J.S."/>
        </authorList>
    </citation>
    <scope>NUCLEOTIDE SEQUENCE</scope>
    <source>
        <tissue evidence="1">Brain</tissue>
    </source>
</reference>
<protein>
    <submittedName>
        <fullName evidence="1">Uncharacterized protein</fullName>
    </submittedName>
</protein>
<proteinExistence type="predicted"/>
<evidence type="ECO:0000313" key="1">
    <source>
        <dbReference type="EMBL" id="SBP49860.1"/>
    </source>
</evidence>
<accession>A0A1A8A6Q0</accession>
<dbReference type="EMBL" id="HADY01011375">
    <property type="protein sequence ID" value="SBP49860.1"/>
    <property type="molecule type" value="Transcribed_RNA"/>
</dbReference>
<feature type="non-terminal residue" evidence="1">
    <location>
        <position position="92"/>
    </location>
</feature>
<dbReference type="AlphaFoldDB" id="A0A1A8A6Q0"/>